<dbReference type="PANTHER" id="PTHR42756:SF1">
    <property type="entry name" value="TRANSCRIPTIONAL REPRESSOR OF EMRAB OPERON"/>
    <property type="match status" value="1"/>
</dbReference>
<dbReference type="PANTHER" id="PTHR42756">
    <property type="entry name" value="TRANSCRIPTIONAL REGULATOR, MARR"/>
    <property type="match status" value="1"/>
</dbReference>
<dbReference type="InterPro" id="IPR011991">
    <property type="entry name" value="ArsR-like_HTH"/>
</dbReference>
<dbReference type="InterPro" id="IPR023187">
    <property type="entry name" value="Tscrpt_reg_MarR-type_CS"/>
</dbReference>
<evidence type="ECO:0000256" key="3">
    <source>
        <dbReference type="ARBA" id="ARBA00023163"/>
    </source>
</evidence>
<dbReference type="PROSITE" id="PS01117">
    <property type="entry name" value="HTH_MARR_1"/>
    <property type="match status" value="1"/>
</dbReference>
<evidence type="ECO:0000313" key="5">
    <source>
        <dbReference type="EMBL" id="SFM99162.1"/>
    </source>
</evidence>
<name>A0A1I4VDA3_CHROL</name>
<dbReference type="PRINTS" id="PR00598">
    <property type="entry name" value="HTHMARR"/>
</dbReference>
<dbReference type="OrthoDB" id="1256198at2"/>
<dbReference type="SMART" id="SM00347">
    <property type="entry name" value="HTH_MARR"/>
    <property type="match status" value="1"/>
</dbReference>
<accession>A0A1I4VDA3</accession>
<dbReference type="Proteomes" id="UP000198769">
    <property type="component" value="Unassembled WGS sequence"/>
</dbReference>
<dbReference type="PROSITE" id="PS50995">
    <property type="entry name" value="HTH_MARR_2"/>
    <property type="match status" value="1"/>
</dbReference>
<dbReference type="GO" id="GO:0003677">
    <property type="term" value="F:DNA binding"/>
    <property type="evidence" value="ECO:0007669"/>
    <property type="project" value="UniProtKB-KW"/>
</dbReference>
<dbReference type="RefSeq" id="WP_090021933.1">
    <property type="nucleotide sequence ID" value="NZ_FOVD01000001.1"/>
</dbReference>
<keyword evidence="3" id="KW-0804">Transcription</keyword>
<proteinExistence type="predicted"/>
<dbReference type="GO" id="GO:0003700">
    <property type="term" value="F:DNA-binding transcription factor activity"/>
    <property type="evidence" value="ECO:0007669"/>
    <property type="project" value="InterPro"/>
</dbReference>
<dbReference type="Pfam" id="PF12802">
    <property type="entry name" value="MarR_2"/>
    <property type="match status" value="1"/>
</dbReference>
<evidence type="ECO:0000259" key="4">
    <source>
        <dbReference type="PROSITE" id="PS50995"/>
    </source>
</evidence>
<dbReference type="SUPFAM" id="SSF46785">
    <property type="entry name" value="Winged helix' DNA-binding domain"/>
    <property type="match status" value="1"/>
</dbReference>
<organism evidence="5 6">
    <name type="scientific">Chryseobacterium oleae</name>
    <dbReference type="NCBI Taxonomy" id="491207"/>
    <lineage>
        <taxon>Bacteria</taxon>
        <taxon>Pseudomonadati</taxon>
        <taxon>Bacteroidota</taxon>
        <taxon>Flavobacteriia</taxon>
        <taxon>Flavobacteriales</taxon>
        <taxon>Weeksellaceae</taxon>
        <taxon>Chryseobacterium group</taxon>
        <taxon>Chryseobacterium</taxon>
    </lineage>
</organism>
<dbReference type="InterPro" id="IPR000835">
    <property type="entry name" value="HTH_MarR-typ"/>
</dbReference>
<dbReference type="InterPro" id="IPR036390">
    <property type="entry name" value="WH_DNA-bd_sf"/>
</dbReference>
<feature type="domain" description="HTH marR-type" evidence="4">
    <location>
        <begin position="1"/>
        <end position="136"/>
    </location>
</feature>
<dbReference type="InterPro" id="IPR036388">
    <property type="entry name" value="WH-like_DNA-bd_sf"/>
</dbReference>
<reference evidence="6" key="1">
    <citation type="submission" date="2016-10" db="EMBL/GenBank/DDBJ databases">
        <authorList>
            <person name="Varghese N."/>
            <person name="Submissions S."/>
        </authorList>
    </citation>
    <scope>NUCLEOTIDE SEQUENCE [LARGE SCALE GENOMIC DNA]</scope>
    <source>
        <strain evidence="6">DSM 25575</strain>
    </source>
</reference>
<dbReference type="EMBL" id="FOVD01000001">
    <property type="protein sequence ID" value="SFM99162.1"/>
    <property type="molecule type" value="Genomic_DNA"/>
</dbReference>
<evidence type="ECO:0000313" key="6">
    <source>
        <dbReference type="Proteomes" id="UP000198769"/>
    </source>
</evidence>
<sequence length="140" mass="16139">MKQQNDDFFDVFTDLQCFILANMNKGNISGVTATHYNIIEYIYRKEEVTGKQISRAFNVSQAAVSKQIKFLIKNELIEQKQNSYDRRIFNLSATEKGQFLINNSEDFRKTVTDQVSAVLDNHELQTLTGLLNKVLKNIKV</sequence>
<dbReference type="Gene3D" id="1.10.10.10">
    <property type="entry name" value="Winged helix-like DNA-binding domain superfamily/Winged helix DNA-binding domain"/>
    <property type="match status" value="1"/>
</dbReference>
<gene>
    <name evidence="5" type="ORF">SAMN05421594_0173</name>
</gene>
<evidence type="ECO:0000256" key="1">
    <source>
        <dbReference type="ARBA" id="ARBA00023015"/>
    </source>
</evidence>
<protein>
    <submittedName>
        <fullName evidence="5">Transcriptional regulator, MarR family</fullName>
    </submittedName>
</protein>
<keyword evidence="2" id="KW-0238">DNA-binding</keyword>
<evidence type="ECO:0000256" key="2">
    <source>
        <dbReference type="ARBA" id="ARBA00023125"/>
    </source>
</evidence>
<dbReference type="AlphaFoldDB" id="A0A1I4VDA3"/>
<keyword evidence="1" id="KW-0805">Transcription regulation</keyword>
<keyword evidence="6" id="KW-1185">Reference proteome</keyword>
<dbReference type="CDD" id="cd00090">
    <property type="entry name" value="HTH_ARSR"/>
    <property type="match status" value="1"/>
</dbReference>